<evidence type="ECO:0000313" key="2">
    <source>
        <dbReference type="EMBL" id="SVE01967.1"/>
    </source>
</evidence>
<proteinExistence type="predicted"/>
<feature type="non-terminal residue" evidence="2">
    <location>
        <position position="1"/>
    </location>
</feature>
<evidence type="ECO:0000259" key="1">
    <source>
        <dbReference type="Pfam" id="PF18962"/>
    </source>
</evidence>
<organism evidence="2">
    <name type="scientific">marine metagenome</name>
    <dbReference type="NCBI Taxonomy" id="408172"/>
    <lineage>
        <taxon>unclassified sequences</taxon>
        <taxon>metagenomes</taxon>
        <taxon>ecological metagenomes</taxon>
    </lineage>
</organism>
<dbReference type="Gene3D" id="2.60.40.4070">
    <property type="match status" value="1"/>
</dbReference>
<dbReference type="NCBIfam" id="TIGR04183">
    <property type="entry name" value="Por_Secre_tail"/>
    <property type="match status" value="1"/>
</dbReference>
<name>A0A383A2A3_9ZZZZ</name>
<sequence length="220" mass="23579">FIVDGEADFDTACADSNGDGDVNVLDIVALVNGIVGGRFDDATSAKLIKSENGLILQADGYIGGVQITLTHGTNFSIELSDNAWISDYATDGNQTILVIVQPAEGGLFTTSSDFEIVDMIVANSHDAVSTMVVREFALSSAYPNPFNPSTTVELSIPEGGHVSVMVYNITGQLITKLADSYMDANQYQFTWQGDNVPSGMYLIRSEYAGQVSTQKLMLLK</sequence>
<dbReference type="InterPro" id="IPR018247">
    <property type="entry name" value="EF_Hand_1_Ca_BS"/>
</dbReference>
<protein>
    <recommendedName>
        <fullName evidence="1">Secretion system C-terminal sorting domain-containing protein</fullName>
    </recommendedName>
</protein>
<dbReference type="EMBL" id="UINC01188646">
    <property type="protein sequence ID" value="SVE01967.1"/>
    <property type="molecule type" value="Genomic_DNA"/>
</dbReference>
<accession>A0A383A2A3</accession>
<dbReference type="AlphaFoldDB" id="A0A383A2A3"/>
<gene>
    <name evidence="2" type="ORF">METZ01_LOCUS454821</name>
</gene>
<dbReference type="InterPro" id="IPR026444">
    <property type="entry name" value="Secre_tail"/>
</dbReference>
<reference evidence="2" key="1">
    <citation type="submission" date="2018-05" db="EMBL/GenBank/DDBJ databases">
        <authorList>
            <person name="Lanie J.A."/>
            <person name="Ng W.-L."/>
            <person name="Kazmierczak K.M."/>
            <person name="Andrzejewski T.M."/>
            <person name="Davidsen T.M."/>
            <person name="Wayne K.J."/>
            <person name="Tettelin H."/>
            <person name="Glass J.I."/>
            <person name="Rusch D."/>
            <person name="Podicherti R."/>
            <person name="Tsui H.-C.T."/>
            <person name="Winkler M.E."/>
        </authorList>
    </citation>
    <scope>NUCLEOTIDE SEQUENCE</scope>
</reference>
<feature type="domain" description="Secretion system C-terminal sorting" evidence="1">
    <location>
        <begin position="142"/>
        <end position="217"/>
    </location>
</feature>
<dbReference type="Pfam" id="PF18962">
    <property type="entry name" value="Por_Secre_tail"/>
    <property type="match status" value="1"/>
</dbReference>
<dbReference type="PROSITE" id="PS00018">
    <property type="entry name" value="EF_HAND_1"/>
    <property type="match status" value="1"/>
</dbReference>